<reference evidence="2 3" key="1">
    <citation type="submission" date="2018-08" db="EMBL/GenBank/DDBJ databases">
        <title>A genome reference for cultivated species of the human gut microbiota.</title>
        <authorList>
            <person name="Zou Y."/>
            <person name="Xue W."/>
            <person name="Luo G."/>
        </authorList>
    </citation>
    <scope>NUCLEOTIDE SEQUENCE [LARGE SCALE GENOMIC DNA]</scope>
    <source>
        <strain evidence="2 3">AM33-3BH</strain>
    </source>
</reference>
<dbReference type="RefSeq" id="WP_118096096.1">
    <property type="nucleotide sequence ID" value="NZ_QSIO01000004.1"/>
</dbReference>
<evidence type="ECO:0000313" key="2">
    <source>
        <dbReference type="EMBL" id="RHC93687.1"/>
    </source>
</evidence>
<keyword evidence="1" id="KW-0812">Transmembrane</keyword>
<accession>A0A414CFD5</accession>
<dbReference type="EMBL" id="QSIO01000004">
    <property type="protein sequence ID" value="RHC93687.1"/>
    <property type="molecule type" value="Genomic_DNA"/>
</dbReference>
<dbReference type="AlphaFoldDB" id="A0A414CFD5"/>
<proteinExistence type="predicted"/>
<evidence type="ECO:0000313" key="3">
    <source>
        <dbReference type="Proteomes" id="UP000285773"/>
    </source>
</evidence>
<protein>
    <submittedName>
        <fullName evidence="2">Uncharacterized protein</fullName>
    </submittedName>
</protein>
<comment type="caution">
    <text evidence="2">The sequence shown here is derived from an EMBL/GenBank/DDBJ whole genome shotgun (WGS) entry which is preliminary data.</text>
</comment>
<evidence type="ECO:0000256" key="1">
    <source>
        <dbReference type="SAM" id="Phobius"/>
    </source>
</evidence>
<keyword evidence="1" id="KW-0472">Membrane</keyword>
<dbReference type="Proteomes" id="UP000285773">
    <property type="component" value="Unassembled WGS sequence"/>
</dbReference>
<organism evidence="2 3">
    <name type="scientific">Streptococcus parasanguinis</name>
    <dbReference type="NCBI Taxonomy" id="1318"/>
    <lineage>
        <taxon>Bacteria</taxon>
        <taxon>Bacillati</taxon>
        <taxon>Bacillota</taxon>
        <taxon>Bacilli</taxon>
        <taxon>Lactobacillales</taxon>
        <taxon>Streptococcaceae</taxon>
        <taxon>Streptococcus</taxon>
    </lineage>
</organism>
<sequence length="235" mass="26424">MEEMKQWIERHKRILQKAASALLAFMVGVCLVFMIHPVKTLPKDRLLSLSRMQADSQRFVASSSKEPALEDLLSLELVREEGKTQKNWVTLSAFVKKFGKAASFTQEDTSFGAQVQLGYGTPVQGIHPYTIEFQKQDDTFYLNSIQSFSPKSAHYQSKKNLKLADFTGYQTLDGKKEKGTAVEDVLKKSGLPNSLSLTSEKDKQVLALSYQVTDGLVSLTFERDQTGQYRLTKKG</sequence>
<name>A0A414CFD5_STRPA</name>
<keyword evidence="1" id="KW-1133">Transmembrane helix</keyword>
<gene>
    <name evidence="2" type="ORF">DW820_08860</name>
</gene>
<feature type="transmembrane region" description="Helical" evidence="1">
    <location>
        <begin position="21"/>
        <end position="38"/>
    </location>
</feature>